<dbReference type="OrthoDB" id="2499463at2759"/>
<evidence type="ECO:0000256" key="1">
    <source>
        <dbReference type="ARBA" id="ARBA00005446"/>
    </source>
</evidence>
<evidence type="ECO:0000313" key="11">
    <source>
        <dbReference type="Proteomes" id="UP000219338"/>
    </source>
</evidence>
<evidence type="ECO:0000259" key="9">
    <source>
        <dbReference type="PROSITE" id="PS51192"/>
    </source>
</evidence>
<evidence type="ECO:0000256" key="6">
    <source>
        <dbReference type="ARBA" id="ARBA00023235"/>
    </source>
</evidence>
<comment type="catalytic activity">
    <reaction evidence="7">
        <text>Couples ATP hydrolysis with the unwinding of duplex DNA by translocating in the 3'-5' direction.</text>
        <dbReference type="EC" id="5.6.2.4"/>
    </reaction>
</comment>
<dbReference type="Pfam" id="PF00271">
    <property type="entry name" value="Helicase_C"/>
    <property type="match status" value="1"/>
</dbReference>
<proteinExistence type="inferred from homology"/>
<evidence type="ECO:0000256" key="4">
    <source>
        <dbReference type="ARBA" id="ARBA00022840"/>
    </source>
</evidence>
<keyword evidence="2" id="KW-0547">Nucleotide-binding</keyword>
<dbReference type="Gene3D" id="3.40.50.300">
    <property type="entry name" value="P-loop containing nucleotide triphosphate hydrolases"/>
    <property type="match status" value="2"/>
</dbReference>
<dbReference type="GO" id="GO:0009378">
    <property type="term" value="F:four-way junction helicase activity"/>
    <property type="evidence" value="ECO:0007669"/>
    <property type="project" value="TreeGrafter"/>
</dbReference>
<evidence type="ECO:0000256" key="3">
    <source>
        <dbReference type="ARBA" id="ARBA00022801"/>
    </source>
</evidence>
<dbReference type="GO" id="GO:0005737">
    <property type="term" value="C:cytoplasm"/>
    <property type="evidence" value="ECO:0007669"/>
    <property type="project" value="TreeGrafter"/>
</dbReference>
<keyword evidence="3" id="KW-0378">Hydrolase</keyword>
<dbReference type="SMART" id="SM00487">
    <property type="entry name" value="DEXDc"/>
    <property type="match status" value="1"/>
</dbReference>
<sequence>MSQPEAQSTNSYERARRRSYKVLEQARLDATNDPEHHYDSVATRQRLQSTFSAKFGKPAYDWQLDVAESLFLGLDTVLIAGTGAGKTMPFMMPLLLDSAKKVLVISPLKVQHDQAERFKKMGISAVAINGDSWVASAFQQDVSQGKYRALFAGPEMSLEHESFRDALRAIAKDIAAVIIDEAHCISQWGGDFRKHYAELNKLRGILRPGTPVLAASATLTPRALQDVCSSLLIDRDTSFFLNLGNDRPNISTSVHRMKNASDFDALKPHLNLNATTPEELPKTIIFMNTVKLTQQGARFIRNQFPRPMRKYVDYIYSHRSRRDKRKVMRRFRHGQIRILIATEAAKAFAESP</sequence>
<evidence type="ECO:0000313" key="10">
    <source>
        <dbReference type="EMBL" id="SJL12622.1"/>
    </source>
</evidence>
<comment type="similarity">
    <text evidence="1">Belongs to the helicase family. RecQ subfamily.</text>
</comment>
<keyword evidence="6" id="KW-0413">Isomerase</keyword>
<dbReference type="GO" id="GO:0005524">
    <property type="term" value="F:ATP binding"/>
    <property type="evidence" value="ECO:0007669"/>
    <property type="project" value="UniProtKB-KW"/>
</dbReference>
<dbReference type="GO" id="GO:0000724">
    <property type="term" value="P:double-strand break repair via homologous recombination"/>
    <property type="evidence" value="ECO:0007669"/>
    <property type="project" value="TreeGrafter"/>
</dbReference>
<name>A0A284RV48_ARMOS</name>
<dbReference type="PANTHER" id="PTHR13710">
    <property type="entry name" value="DNA HELICASE RECQ FAMILY MEMBER"/>
    <property type="match status" value="1"/>
</dbReference>
<dbReference type="Proteomes" id="UP000219338">
    <property type="component" value="Unassembled WGS sequence"/>
</dbReference>
<dbReference type="PROSITE" id="PS51192">
    <property type="entry name" value="HELICASE_ATP_BIND_1"/>
    <property type="match status" value="1"/>
</dbReference>
<feature type="domain" description="Helicase ATP-binding" evidence="9">
    <location>
        <begin position="67"/>
        <end position="237"/>
    </location>
</feature>
<dbReference type="EMBL" id="FUEG01000017">
    <property type="protein sequence ID" value="SJL12622.1"/>
    <property type="molecule type" value="Genomic_DNA"/>
</dbReference>
<dbReference type="InterPro" id="IPR002464">
    <property type="entry name" value="DNA/RNA_helicase_DEAH_CS"/>
</dbReference>
<reference evidence="11" key="1">
    <citation type="journal article" date="2017" name="Nat. Ecol. Evol.">
        <title>Genome expansion and lineage-specific genetic innovations in the forest pathogenic fungi Armillaria.</title>
        <authorList>
            <person name="Sipos G."/>
            <person name="Prasanna A.N."/>
            <person name="Walter M.C."/>
            <person name="O'Connor E."/>
            <person name="Balint B."/>
            <person name="Krizsan K."/>
            <person name="Kiss B."/>
            <person name="Hess J."/>
            <person name="Varga T."/>
            <person name="Slot J."/>
            <person name="Riley R."/>
            <person name="Boka B."/>
            <person name="Rigling D."/>
            <person name="Barry K."/>
            <person name="Lee J."/>
            <person name="Mihaltcheva S."/>
            <person name="LaButti K."/>
            <person name="Lipzen A."/>
            <person name="Waldron R."/>
            <person name="Moloney N.M."/>
            <person name="Sperisen C."/>
            <person name="Kredics L."/>
            <person name="Vagvoelgyi C."/>
            <person name="Patrignani A."/>
            <person name="Fitzpatrick D."/>
            <person name="Nagy I."/>
            <person name="Doyle S."/>
            <person name="Anderson J.B."/>
            <person name="Grigoriev I.V."/>
            <person name="Gueldener U."/>
            <person name="Muensterkoetter M."/>
            <person name="Nagy L.G."/>
        </authorList>
    </citation>
    <scope>NUCLEOTIDE SEQUENCE [LARGE SCALE GENOMIC DNA]</scope>
    <source>
        <strain evidence="11">C18/9</strain>
    </source>
</reference>
<keyword evidence="11" id="KW-1185">Reference proteome</keyword>
<dbReference type="PANTHER" id="PTHR13710:SF105">
    <property type="entry name" value="ATP-DEPENDENT DNA HELICASE Q1"/>
    <property type="match status" value="1"/>
</dbReference>
<gene>
    <name evidence="10" type="ORF">ARMOST_16051</name>
</gene>
<dbReference type="GO" id="GO:0043138">
    <property type="term" value="F:3'-5' DNA helicase activity"/>
    <property type="evidence" value="ECO:0007669"/>
    <property type="project" value="UniProtKB-EC"/>
</dbReference>
<dbReference type="Pfam" id="PF00270">
    <property type="entry name" value="DEAD"/>
    <property type="match status" value="1"/>
</dbReference>
<evidence type="ECO:0000256" key="2">
    <source>
        <dbReference type="ARBA" id="ARBA00022741"/>
    </source>
</evidence>
<dbReference type="GO" id="GO:0003677">
    <property type="term" value="F:DNA binding"/>
    <property type="evidence" value="ECO:0007669"/>
    <property type="project" value="UniProtKB-KW"/>
</dbReference>
<dbReference type="GO" id="GO:0016787">
    <property type="term" value="F:hydrolase activity"/>
    <property type="evidence" value="ECO:0007669"/>
    <property type="project" value="UniProtKB-KW"/>
</dbReference>
<accession>A0A284RV48</accession>
<evidence type="ECO:0000256" key="8">
    <source>
        <dbReference type="ARBA" id="ARBA00034808"/>
    </source>
</evidence>
<dbReference type="OMA" id="HESXRAG"/>
<dbReference type="InterPro" id="IPR014001">
    <property type="entry name" value="Helicase_ATP-bd"/>
</dbReference>
<dbReference type="GO" id="GO:0005694">
    <property type="term" value="C:chromosome"/>
    <property type="evidence" value="ECO:0007669"/>
    <property type="project" value="TreeGrafter"/>
</dbReference>
<dbReference type="PROSITE" id="PS00690">
    <property type="entry name" value="DEAH_ATP_HELICASE"/>
    <property type="match status" value="1"/>
</dbReference>
<dbReference type="AlphaFoldDB" id="A0A284RV48"/>
<keyword evidence="5" id="KW-0238">DNA-binding</keyword>
<dbReference type="InterPro" id="IPR011545">
    <property type="entry name" value="DEAD/DEAH_box_helicase_dom"/>
</dbReference>
<evidence type="ECO:0000256" key="5">
    <source>
        <dbReference type="ARBA" id="ARBA00023125"/>
    </source>
</evidence>
<protein>
    <recommendedName>
        <fullName evidence="8">DNA 3'-5' helicase</fullName>
        <ecNumber evidence="8">5.6.2.4</ecNumber>
    </recommendedName>
</protein>
<dbReference type="STRING" id="47428.A0A284RV48"/>
<organism evidence="10 11">
    <name type="scientific">Armillaria ostoyae</name>
    <name type="common">Armillaria root rot fungus</name>
    <dbReference type="NCBI Taxonomy" id="47428"/>
    <lineage>
        <taxon>Eukaryota</taxon>
        <taxon>Fungi</taxon>
        <taxon>Dikarya</taxon>
        <taxon>Basidiomycota</taxon>
        <taxon>Agaricomycotina</taxon>
        <taxon>Agaricomycetes</taxon>
        <taxon>Agaricomycetidae</taxon>
        <taxon>Agaricales</taxon>
        <taxon>Marasmiineae</taxon>
        <taxon>Physalacriaceae</taxon>
        <taxon>Armillaria</taxon>
    </lineage>
</organism>
<dbReference type="InterPro" id="IPR001650">
    <property type="entry name" value="Helicase_C-like"/>
</dbReference>
<dbReference type="InterPro" id="IPR027417">
    <property type="entry name" value="P-loop_NTPase"/>
</dbReference>
<dbReference type="EC" id="5.6.2.4" evidence="8"/>
<evidence type="ECO:0000256" key="7">
    <source>
        <dbReference type="ARBA" id="ARBA00034617"/>
    </source>
</evidence>
<dbReference type="SUPFAM" id="SSF52540">
    <property type="entry name" value="P-loop containing nucleoside triphosphate hydrolases"/>
    <property type="match status" value="2"/>
</dbReference>
<keyword evidence="4" id="KW-0067">ATP-binding</keyword>